<reference evidence="1 2" key="1">
    <citation type="submission" date="2023-06" db="EMBL/GenBank/DDBJ databases">
        <authorList>
            <person name="Oyuntsetseg B."/>
            <person name="Kim S.B."/>
        </authorList>
    </citation>
    <scope>NUCLEOTIDE SEQUENCE [LARGE SCALE GENOMIC DNA]</scope>
    <source>
        <strain evidence="1 2">4-36</strain>
    </source>
</reference>
<dbReference type="Proteomes" id="UP001239397">
    <property type="component" value="Chromosome"/>
</dbReference>
<protein>
    <submittedName>
        <fullName evidence="1">Uncharacterized protein</fullName>
    </submittedName>
</protein>
<keyword evidence="2" id="KW-1185">Reference proteome</keyword>
<evidence type="ECO:0000313" key="1">
    <source>
        <dbReference type="EMBL" id="WIX98298.1"/>
    </source>
</evidence>
<organism evidence="1 2">
    <name type="scientific">Amycolatopsis mongoliensis</name>
    <dbReference type="NCBI Taxonomy" id="715475"/>
    <lineage>
        <taxon>Bacteria</taxon>
        <taxon>Bacillati</taxon>
        <taxon>Actinomycetota</taxon>
        <taxon>Actinomycetes</taxon>
        <taxon>Pseudonocardiales</taxon>
        <taxon>Pseudonocardiaceae</taxon>
        <taxon>Amycolatopsis</taxon>
    </lineage>
</organism>
<dbReference type="EMBL" id="CP127295">
    <property type="protein sequence ID" value="WIX98298.1"/>
    <property type="molecule type" value="Genomic_DNA"/>
</dbReference>
<sequence length="42" mass="4647">MTSTLPATTAPDSRRAAALREIEQRILWLSTATTCSRASKKR</sequence>
<evidence type="ECO:0000313" key="2">
    <source>
        <dbReference type="Proteomes" id="UP001239397"/>
    </source>
</evidence>
<dbReference type="RefSeq" id="WP_285994783.1">
    <property type="nucleotide sequence ID" value="NZ_CP127295.1"/>
</dbReference>
<dbReference type="KEGG" id="amog:QRX60_30040"/>
<gene>
    <name evidence="1" type="ORF">QRX60_30040</name>
</gene>
<name>A0A9Y2JJ82_9PSEU</name>
<proteinExistence type="predicted"/>
<dbReference type="AlphaFoldDB" id="A0A9Y2JJ82"/>
<accession>A0A9Y2JJ82</accession>